<evidence type="ECO:0000256" key="3">
    <source>
        <dbReference type="SAM" id="Coils"/>
    </source>
</evidence>
<dbReference type="AlphaFoldDB" id="A0A8J4QNG9"/>
<accession>A0A8J4QNG9</accession>
<evidence type="ECO:0000256" key="2">
    <source>
        <dbReference type="ARBA" id="ARBA00022801"/>
    </source>
</evidence>
<keyword evidence="1" id="KW-0833">Ubl conjugation pathway</keyword>
<feature type="region of interest" description="Disordered" evidence="4">
    <location>
        <begin position="1"/>
        <end position="28"/>
    </location>
</feature>
<dbReference type="OrthoDB" id="10301245at2759"/>
<dbReference type="Pfam" id="PF04780">
    <property type="entry name" value="DUF629"/>
    <property type="match status" value="2"/>
</dbReference>
<protein>
    <recommendedName>
        <fullName evidence="5">DUF629 domain-containing protein</fullName>
    </recommendedName>
</protein>
<keyword evidence="3" id="KW-0175">Coiled coil</keyword>
<feature type="domain" description="DUF629" evidence="5">
    <location>
        <begin position="311"/>
        <end position="554"/>
    </location>
</feature>
<dbReference type="Proteomes" id="UP000737018">
    <property type="component" value="Unassembled WGS sequence"/>
</dbReference>
<feature type="compositionally biased region" description="Pro residues" evidence="4">
    <location>
        <begin position="10"/>
        <end position="20"/>
    </location>
</feature>
<feature type="region of interest" description="Disordered" evidence="4">
    <location>
        <begin position="650"/>
        <end position="737"/>
    </location>
</feature>
<name>A0A8J4QNG9_9ROSI</name>
<dbReference type="GO" id="GO:0016787">
    <property type="term" value="F:hydrolase activity"/>
    <property type="evidence" value="ECO:0007669"/>
    <property type="project" value="UniProtKB-KW"/>
</dbReference>
<feature type="coiled-coil region" evidence="3">
    <location>
        <begin position="97"/>
        <end position="147"/>
    </location>
</feature>
<evidence type="ECO:0000256" key="4">
    <source>
        <dbReference type="SAM" id="MobiDB-lite"/>
    </source>
</evidence>
<dbReference type="InterPro" id="IPR006865">
    <property type="entry name" value="DUF629"/>
</dbReference>
<feature type="compositionally biased region" description="Basic and acidic residues" evidence="4">
    <location>
        <begin position="723"/>
        <end position="737"/>
    </location>
</feature>
<keyword evidence="7" id="KW-1185">Reference proteome</keyword>
<evidence type="ECO:0000259" key="5">
    <source>
        <dbReference type="Pfam" id="PF04780"/>
    </source>
</evidence>
<evidence type="ECO:0000256" key="1">
    <source>
        <dbReference type="ARBA" id="ARBA00022786"/>
    </source>
</evidence>
<feature type="compositionally biased region" description="Basic residues" evidence="4">
    <location>
        <begin position="665"/>
        <end position="674"/>
    </location>
</feature>
<keyword evidence="2" id="KW-0378">Hydrolase</keyword>
<feature type="domain" description="DUF629" evidence="5">
    <location>
        <begin position="172"/>
        <end position="307"/>
    </location>
</feature>
<dbReference type="InterPro" id="IPR052398">
    <property type="entry name" value="Ubiquitin_hydrolase_53/54"/>
</dbReference>
<reference evidence="6" key="1">
    <citation type="submission" date="2020-03" db="EMBL/GenBank/DDBJ databases">
        <title>Castanea mollissima Vanexum genome sequencing.</title>
        <authorList>
            <person name="Staton M."/>
        </authorList>
    </citation>
    <scope>NUCLEOTIDE SEQUENCE</scope>
    <source>
        <tissue evidence="6">Leaf</tissue>
    </source>
</reference>
<comment type="caution">
    <text evidence="6">The sequence shown here is derived from an EMBL/GenBank/DDBJ whole genome shotgun (WGS) entry which is preliminary data.</text>
</comment>
<evidence type="ECO:0000313" key="7">
    <source>
        <dbReference type="Proteomes" id="UP000737018"/>
    </source>
</evidence>
<dbReference type="PANTHER" id="PTHR22975">
    <property type="entry name" value="UBIQUITIN SPECIFIC PROTEINASE"/>
    <property type="match status" value="1"/>
</dbReference>
<gene>
    <name evidence="6" type="ORF">CMV_024210</name>
</gene>
<organism evidence="6 7">
    <name type="scientific">Castanea mollissima</name>
    <name type="common">Chinese chestnut</name>
    <dbReference type="NCBI Taxonomy" id="60419"/>
    <lineage>
        <taxon>Eukaryota</taxon>
        <taxon>Viridiplantae</taxon>
        <taxon>Streptophyta</taxon>
        <taxon>Embryophyta</taxon>
        <taxon>Tracheophyta</taxon>
        <taxon>Spermatophyta</taxon>
        <taxon>Magnoliopsida</taxon>
        <taxon>eudicotyledons</taxon>
        <taxon>Gunneridae</taxon>
        <taxon>Pentapetalae</taxon>
        <taxon>rosids</taxon>
        <taxon>fabids</taxon>
        <taxon>Fagales</taxon>
        <taxon>Fagaceae</taxon>
        <taxon>Castanea</taxon>
    </lineage>
</organism>
<dbReference type="EMBL" id="JRKL02005750">
    <property type="protein sequence ID" value="KAF3949981.1"/>
    <property type="molecule type" value="Genomic_DNA"/>
</dbReference>
<proteinExistence type="predicted"/>
<sequence>MSRRDDAPSSPSPSPSQPPPSKDDDDQLSTITKEINHAIRLLHSDPTEALNLFTSILSRHPNPTLTQANAVCNLVESGLQDQINASENVLASRQYYRESLREELRTLKAQKKKILYAKSMADIKNDIQEQQNRKKEIEERVNTARMNFKMPEDDKRKLRKHASKVVDKVTTRVEAYWKDTMSMERKKELLRIRIKDLTLHFVKDIKSPVAEAAVMEAVDQRFFDVKSNAEHIKSTHLGTFPDELSVESEVVFDSVHDTVESRKWRPVDVAAAVKMMEDLSRNERGDDGLDESKVFMNQKEWPYCEDSRPFMDLTMEMLKKRISEQLLKKHWMNRTLLSACFLDIPELNRVSKFLDDLDSICGLQCLCESLEKDEARGESCVDNHEKIVFNEDFSCVVFDKRMLRGELVVQNDGAAVTSIADDEIVLNDDECKDAIVDWLMKGGTNISIGEQLKQWTYFRETSRSQAMEFFKIYEAEFHRMQSICEKKIGCLRDIKLWKNLETICIEEDKRRKQFSAYKPLSYKYLLLKRRREIERTNYDTSESDMILDLLREEQVEDNKIKLVITNQINEMDEKLYKFDAIIRTTSIAMQQTGKKIDSVTAYDHRSIMVPLLKSLMRARLEDMAYEDAEKKSNAASEALLSALVLSDKKGTHKGVGGARQGQGKSKTKKKKKDHRKTEESKAAGGSEELQENVQQISFPAAHDGDDCPNPEIVDPVTTDELEQQERKLTSEEEKEQRMLKEHLEYQRQIENEAKQKRLAELNKAGSSAGNM</sequence>
<dbReference type="PANTHER" id="PTHR22975:SF9">
    <property type="entry name" value="ECHINUS SPLICE FORM 3"/>
    <property type="match status" value="1"/>
</dbReference>
<evidence type="ECO:0000313" key="6">
    <source>
        <dbReference type="EMBL" id="KAF3949981.1"/>
    </source>
</evidence>